<dbReference type="RefSeq" id="WP_156998265.1">
    <property type="nucleotide sequence ID" value="NZ_BAAANU010000007.1"/>
</dbReference>
<evidence type="ECO:0008006" key="4">
    <source>
        <dbReference type="Google" id="ProtNLM"/>
    </source>
</evidence>
<sequence>MPAMKRRLTATLAVIPFVALSVLGASAAANATQPGADGSHKVAFCHATHSEKNPYVYIETDNIAVVRAHFKHQDEEDVWPAFSYTWHGETVSYAGSGDDSEAFIERGCQSGGRG</sequence>
<keyword evidence="1" id="KW-0732">Signal</keyword>
<accession>A0A9X2KBW9</accession>
<comment type="caution">
    <text evidence="2">The sequence shown here is derived from an EMBL/GenBank/DDBJ whole genome shotgun (WGS) entry which is preliminary data.</text>
</comment>
<evidence type="ECO:0000313" key="3">
    <source>
        <dbReference type="Proteomes" id="UP001139722"/>
    </source>
</evidence>
<evidence type="ECO:0000313" key="2">
    <source>
        <dbReference type="EMBL" id="MCP2370600.1"/>
    </source>
</evidence>
<feature type="chain" id="PRO_5040724058" description="C-type lysozyme inhibitor domain-containing protein" evidence="1">
    <location>
        <begin position="28"/>
        <end position="114"/>
    </location>
</feature>
<proteinExistence type="predicted"/>
<dbReference type="EMBL" id="JAMZDY010000001">
    <property type="protein sequence ID" value="MCP2370600.1"/>
    <property type="molecule type" value="Genomic_DNA"/>
</dbReference>
<feature type="signal peptide" evidence="1">
    <location>
        <begin position="1"/>
        <end position="27"/>
    </location>
</feature>
<evidence type="ECO:0000256" key="1">
    <source>
        <dbReference type="SAM" id="SignalP"/>
    </source>
</evidence>
<dbReference type="AlphaFoldDB" id="A0A9X2KBW9"/>
<protein>
    <recommendedName>
        <fullName evidence="4">C-type lysozyme inhibitor domain-containing protein</fullName>
    </recommendedName>
</protein>
<keyword evidence="3" id="KW-1185">Reference proteome</keyword>
<organism evidence="2 3">
    <name type="scientific">Agromyces terreus</name>
    <dbReference type="NCBI Taxonomy" id="424795"/>
    <lineage>
        <taxon>Bacteria</taxon>
        <taxon>Bacillati</taxon>
        <taxon>Actinomycetota</taxon>
        <taxon>Actinomycetes</taxon>
        <taxon>Micrococcales</taxon>
        <taxon>Microbacteriaceae</taxon>
        <taxon>Agromyces</taxon>
    </lineage>
</organism>
<gene>
    <name evidence="2" type="ORF">BJ978_001276</name>
</gene>
<name>A0A9X2KBW9_9MICO</name>
<dbReference type="Proteomes" id="UP001139722">
    <property type="component" value="Unassembled WGS sequence"/>
</dbReference>
<reference evidence="2" key="1">
    <citation type="submission" date="2022-06" db="EMBL/GenBank/DDBJ databases">
        <title>Sequencing the genomes of 1000 actinobacteria strains.</title>
        <authorList>
            <person name="Klenk H.-P."/>
        </authorList>
    </citation>
    <scope>NUCLEOTIDE SEQUENCE</scope>
    <source>
        <strain evidence="2">DSM 22016</strain>
    </source>
</reference>
<dbReference type="OrthoDB" id="5006831at2"/>